<comment type="similarity">
    <text evidence="5">Belongs to the bacterial solute-binding protein 9 family.</text>
</comment>
<keyword evidence="3" id="KW-0479">Metal-binding</keyword>
<dbReference type="Pfam" id="PF01297">
    <property type="entry name" value="ZnuA"/>
    <property type="match status" value="1"/>
</dbReference>
<evidence type="ECO:0000256" key="2">
    <source>
        <dbReference type="ARBA" id="ARBA00022448"/>
    </source>
</evidence>
<name>A0ABP6WAY5_9ACTN</name>
<dbReference type="PRINTS" id="PR00690">
    <property type="entry name" value="ADHESNFAMILY"/>
</dbReference>
<dbReference type="InterPro" id="IPR006129">
    <property type="entry name" value="AdhesinB"/>
</dbReference>
<comment type="caution">
    <text evidence="6">The sequence shown here is derived from an EMBL/GenBank/DDBJ whole genome shotgun (WGS) entry which is preliminary data.</text>
</comment>
<dbReference type="Proteomes" id="UP001500630">
    <property type="component" value="Unassembled WGS sequence"/>
</dbReference>
<dbReference type="InterPro" id="IPR050492">
    <property type="entry name" value="Bact_metal-bind_prot9"/>
</dbReference>
<gene>
    <name evidence="6" type="primary">aztC</name>
    <name evidence="6" type="ORF">GCM10022419_032030</name>
</gene>
<protein>
    <submittedName>
        <fullName evidence="6">Zinc ABC transporter substrate-binding protein AztC</fullName>
    </submittedName>
</protein>
<sequence length="353" mass="37100">MTTPRRATRDAITSRAIRATCAAIVTRARTSRATRSAHATRTARAAQAARAAVAVVLVAFVLAGCSDARDRSPRVVVTTNILGDVTRAIVGGAAEVTVLMKPDSDPHSFGVSAQEAALIEGADLIVYNGLGLEEGVLRNVEAAKDAGVPALAVGEGVDPLRFTADESSGEPDPHFWTDPQRMARAVDLIAEQVVAHVAGIDAAAVRAGAAAYRTRVAALDGWVRQQVGTITPAARLLVTNHHVFGYFAQRYGFQVVGAVIPSGTTLASPSASDLKSLRDTIRRTKVKAIFADSSQPDRLAQVLASEAGVDVEVVTLFSESLSRRSPGAATYLDMIRTNTTAIADGLNGRRRSP</sequence>
<evidence type="ECO:0000313" key="6">
    <source>
        <dbReference type="EMBL" id="GAA3549283.1"/>
    </source>
</evidence>
<keyword evidence="7" id="KW-1185">Reference proteome</keyword>
<evidence type="ECO:0000256" key="1">
    <source>
        <dbReference type="ARBA" id="ARBA00004196"/>
    </source>
</evidence>
<dbReference type="EMBL" id="BAABDQ010000005">
    <property type="protein sequence ID" value="GAA3549283.1"/>
    <property type="molecule type" value="Genomic_DNA"/>
</dbReference>
<accession>A0ABP6WAY5</accession>
<dbReference type="InterPro" id="IPR006127">
    <property type="entry name" value="ZnuA-like"/>
</dbReference>
<keyword evidence="2 5" id="KW-0813">Transport</keyword>
<dbReference type="InterPro" id="IPR006128">
    <property type="entry name" value="Lipoprotein_PsaA-like"/>
</dbReference>
<proteinExistence type="inferred from homology"/>
<dbReference type="RefSeq" id="WP_345562425.1">
    <property type="nucleotide sequence ID" value="NZ_BAABDQ010000005.1"/>
</dbReference>
<dbReference type="PRINTS" id="PR00691">
    <property type="entry name" value="ADHESINB"/>
</dbReference>
<dbReference type="PANTHER" id="PTHR42953:SF1">
    <property type="entry name" value="METAL-BINDING PROTEIN HI_0362-RELATED"/>
    <property type="match status" value="1"/>
</dbReference>
<evidence type="ECO:0000256" key="5">
    <source>
        <dbReference type="RuleBase" id="RU003512"/>
    </source>
</evidence>
<evidence type="ECO:0000313" key="7">
    <source>
        <dbReference type="Proteomes" id="UP001500630"/>
    </source>
</evidence>
<dbReference type="PANTHER" id="PTHR42953">
    <property type="entry name" value="HIGH-AFFINITY ZINC UPTAKE SYSTEM PROTEIN ZNUA-RELATED"/>
    <property type="match status" value="1"/>
</dbReference>
<dbReference type="Gene3D" id="3.40.50.1980">
    <property type="entry name" value="Nitrogenase molybdenum iron protein domain"/>
    <property type="match status" value="2"/>
</dbReference>
<dbReference type="NCBIfam" id="NF040870">
    <property type="entry name" value="AztC"/>
    <property type="match status" value="1"/>
</dbReference>
<evidence type="ECO:0000256" key="4">
    <source>
        <dbReference type="ARBA" id="ARBA00022729"/>
    </source>
</evidence>
<keyword evidence="4" id="KW-0732">Signal</keyword>
<organism evidence="6 7">
    <name type="scientific">Nonomuraea rosea</name>
    <dbReference type="NCBI Taxonomy" id="638574"/>
    <lineage>
        <taxon>Bacteria</taxon>
        <taxon>Bacillati</taxon>
        <taxon>Actinomycetota</taxon>
        <taxon>Actinomycetes</taxon>
        <taxon>Streptosporangiales</taxon>
        <taxon>Streptosporangiaceae</taxon>
        <taxon>Nonomuraea</taxon>
    </lineage>
</organism>
<dbReference type="SUPFAM" id="SSF53807">
    <property type="entry name" value="Helical backbone' metal receptor"/>
    <property type="match status" value="1"/>
</dbReference>
<dbReference type="InterPro" id="IPR047701">
    <property type="entry name" value="AztC-like"/>
</dbReference>
<reference evidence="7" key="1">
    <citation type="journal article" date="2019" name="Int. J. Syst. Evol. Microbiol.">
        <title>The Global Catalogue of Microorganisms (GCM) 10K type strain sequencing project: providing services to taxonomists for standard genome sequencing and annotation.</title>
        <authorList>
            <consortium name="The Broad Institute Genomics Platform"/>
            <consortium name="The Broad Institute Genome Sequencing Center for Infectious Disease"/>
            <person name="Wu L."/>
            <person name="Ma J."/>
        </authorList>
    </citation>
    <scope>NUCLEOTIDE SEQUENCE [LARGE SCALE GENOMIC DNA]</scope>
    <source>
        <strain evidence="7">JCM 17326</strain>
    </source>
</reference>
<comment type="subcellular location">
    <subcellularLocation>
        <location evidence="1">Cell envelope</location>
    </subcellularLocation>
</comment>
<evidence type="ECO:0000256" key="3">
    <source>
        <dbReference type="ARBA" id="ARBA00022723"/>
    </source>
</evidence>